<dbReference type="GO" id="GO:0005085">
    <property type="term" value="F:guanyl-nucleotide exchange factor activity"/>
    <property type="evidence" value="ECO:0007669"/>
    <property type="project" value="EnsemblFungi"/>
</dbReference>
<dbReference type="SUPFAM" id="SSF53448">
    <property type="entry name" value="Nucleotide-diphospho-sugar transferases"/>
    <property type="match status" value="1"/>
</dbReference>
<evidence type="ECO:0000313" key="12">
    <source>
        <dbReference type="EMBL" id="EDK39728.2"/>
    </source>
</evidence>
<dbReference type="GO" id="GO:0005851">
    <property type="term" value="C:eukaryotic translation initiation factor 2B complex"/>
    <property type="evidence" value="ECO:0007669"/>
    <property type="project" value="EnsemblFungi"/>
</dbReference>
<dbReference type="STRING" id="294746.A5DKM5"/>
<evidence type="ECO:0000259" key="10">
    <source>
        <dbReference type="Pfam" id="PF12804"/>
    </source>
</evidence>
<dbReference type="GO" id="GO:0005829">
    <property type="term" value="C:cytosol"/>
    <property type="evidence" value="ECO:0007669"/>
    <property type="project" value="UniProtKB-SubCell"/>
</dbReference>
<comment type="similarity">
    <text evidence="2">Belongs to the eIF-2B gamma/epsilon subunits family.</text>
</comment>
<dbReference type="EMBL" id="CH408158">
    <property type="protein sequence ID" value="EDK39728.2"/>
    <property type="molecule type" value="Genomic_DNA"/>
</dbReference>
<organism evidence="12 13">
    <name type="scientific">Meyerozyma guilliermondii (strain ATCC 6260 / CBS 566 / DSM 6381 / JCM 1539 / NBRC 10279 / NRRL Y-324)</name>
    <name type="common">Yeast</name>
    <name type="synonym">Candida guilliermondii</name>
    <dbReference type="NCBI Taxonomy" id="294746"/>
    <lineage>
        <taxon>Eukaryota</taxon>
        <taxon>Fungi</taxon>
        <taxon>Dikarya</taxon>
        <taxon>Ascomycota</taxon>
        <taxon>Saccharomycotina</taxon>
        <taxon>Pichiomycetes</taxon>
        <taxon>Debaryomycetaceae</taxon>
        <taxon>Meyerozyma</taxon>
    </lineage>
</organism>
<feature type="compositionally biased region" description="Acidic residues" evidence="9">
    <location>
        <begin position="424"/>
        <end position="452"/>
    </location>
</feature>
<sequence length="458" mass="51236">MEFQAIILCGKGHGLAPFTKVRSTGVPKALLPVANRPMVEYVLDWCQKAFFPSVTLVCNGEDKSEIAAAVDAYQAQVGADQEWRCKIDVVDVSVEGSGDALYHMFQQKLIHRKDFVVLPCDFITNLPPQVLIEAYRNKADTDVGLAVCYRNQLDIEDKKSTIFPKNYTFYTDPSLDDNANSQLLDAYSAEDVNFHKSLQIRTQMCWRYPNSRISTRLLDSGIFFGSSDAITRVFESHRTKFSDSYFKTRSVAKVVRDFARRSWKHKKPLDTVGFTILPEQAMFFRSNHPSVLMEANRHFMKERARKQGQSHASFDKQSRSAVGIDSLIGPNTTLGEKTNVKRTVVGRDCKVGDRVRLTGCLVMDSVVIENDVQLENCIIGKGAIIRGKVRLVNCYVECTNDVVGGTNSKGDTLLCLSLDGLDEDALESDSDSESGSSDESDYEYEGEYDDNADGLFGY</sequence>
<dbReference type="CDD" id="cd04652">
    <property type="entry name" value="LbH_eIF2B_gamma_C"/>
    <property type="match status" value="1"/>
</dbReference>
<feature type="domain" description="MobA-like NTP transferase" evidence="10">
    <location>
        <begin position="25"/>
        <end position="140"/>
    </location>
</feature>
<dbReference type="HOGENOM" id="CLU_016743_1_0_1"/>
<evidence type="ECO:0000256" key="5">
    <source>
        <dbReference type="ARBA" id="ARBA00022917"/>
    </source>
</evidence>
<evidence type="ECO:0000256" key="6">
    <source>
        <dbReference type="ARBA" id="ARBA00044196"/>
    </source>
</evidence>
<reference evidence="12 13" key="1">
    <citation type="journal article" date="2009" name="Nature">
        <title>Evolution of pathogenicity and sexual reproduction in eight Candida genomes.</title>
        <authorList>
            <person name="Butler G."/>
            <person name="Rasmussen M.D."/>
            <person name="Lin M.F."/>
            <person name="Santos M.A."/>
            <person name="Sakthikumar S."/>
            <person name="Munro C.A."/>
            <person name="Rheinbay E."/>
            <person name="Grabherr M."/>
            <person name="Forche A."/>
            <person name="Reedy J.L."/>
            <person name="Agrafioti I."/>
            <person name="Arnaud M.B."/>
            <person name="Bates S."/>
            <person name="Brown A.J."/>
            <person name="Brunke S."/>
            <person name="Costanzo M.C."/>
            <person name="Fitzpatrick D.A."/>
            <person name="de Groot P.W."/>
            <person name="Harris D."/>
            <person name="Hoyer L.L."/>
            <person name="Hube B."/>
            <person name="Klis F.M."/>
            <person name="Kodira C."/>
            <person name="Lennard N."/>
            <person name="Logue M.E."/>
            <person name="Martin R."/>
            <person name="Neiman A.M."/>
            <person name="Nikolaou E."/>
            <person name="Quail M.A."/>
            <person name="Quinn J."/>
            <person name="Santos M.C."/>
            <person name="Schmitzberger F.F."/>
            <person name="Sherlock G."/>
            <person name="Shah P."/>
            <person name="Silverstein K.A."/>
            <person name="Skrzypek M.S."/>
            <person name="Soll D."/>
            <person name="Staggs R."/>
            <person name="Stansfield I."/>
            <person name="Stumpf M.P."/>
            <person name="Sudbery P.E."/>
            <person name="Srikantha T."/>
            <person name="Zeng Q."/>
            <person name="Berman J."/>
            <person name="Berriman M."/>
            <person name="Heitman J."/>
            <person name="Gow N.A."/>
            <person name="Lorenz M.C."/>
            <person name="Birren B.W."/>
            <person name="Kellis M."/>
            <person name="Cuomo C.A."/>
        </authorList>
    </citation>
    <scope>NUCLEOTIDE SEQUENCE [LARGE SCALE GENOMIC DNA]</scope>
    <source>
        <strain evidence="13">ATCC 6260 / CBS 566 / DSM 6381 / JCM 1539 / NBRC 10279 / NRRL Y-324</strain>
    </source>
</reference>
<dbReference type="eggNOG" id="KOG1462">
    <property type="taxonomic scope" value="Eukaryota"/>
</dbReference>
<evidence type="ECO:0000256" key="2">
    <source>
        <dbReference type="ARBA" id="ARBA00007878"/>
    </source>
</evidence>
<dbReference type="GO" id="GO:0016779">
    <property type="term" value="F:nucleotidyltransferase activity"/>
    <property type="evidence" value="ECO:0007669"/>
    <property type="project" value="UniProtKB-ARBA"/>
</dbReference>
<dbReference type="GO" id="GO:1903574">
    <property type="term" value="P:negative regulation of cellular response to amino acid starvation"/>
    <property type="evidence" value="ECO:0007669"/>
    <property type="project" value="EnsemblFungi"/>
</dbReference>
<comment type="subcellular location">
    <subcellularLocation>
        <location evidence="1">Cytoplasm</location>
        <location evidence="1">Cytosol</location>
    </subcellularLocation>
</comment>
<dbReference type="GO" id="GO:0003743">
    <property type="term" value="F:translation initiation factor activity"/>
    <property type="evidence" value="ECO:0007669"/>
    <property type="project" value="UniProtKB-KW"/>
</dbReference>
<evidence type="ECO:0000256" key="8">
    <source>
        <dbReference type="ARBA" id="ARBA00046432"/>
    </source>
</evidence>
<accession>A5DKM5</accession>
<evidence type="ECO:0000256" key="3">
    <source>
        <dbReference type="ARBA" id="ARBA00022490"/>
    </source>
</evidence>
<evidence type="ECO:0000256" key="4">
    <source>
        <dbReference type="ARBA" id="ARBA00022540"/>
    </source>
</evidence>
<evidence type="ECO:0000313" key="13">
    <source>
        <dbReference type="Proteomes" id="UP000001997"/>
    </source>
</evidence>
<dbReference type="InterPro" id="IPR029044">
    <property type="entry name" value="Nucleotide-diphossugar_trans"/>
</dbReference>
<feature type="region of interest" description="Disordered" evidence="9">
    <location>
        <begin position="424"/>
        <end position="458"/>
    </location>
</feature>
<evidence type="ECO:0000259" key="11">
    <source>
        <dbReference type="Pfam" id="PF25084"/>
    </source>
</evidence>
<dbReference type="Pfam" id="PF25084">
    <property type="entry name" value="LbH_EIF2B"/>
    <property type="match status" value="1"/>
</dbReference>
<dbReference type="InParanoid" id="A5DKM5"/>
<dbReference type="KEGG" id="pgu:PGUG_03826"/>
<dbReference type="GO" id="GO:0006446">
    <property type="term" value="P:regulation of translational initiation"/>
    <property type="evidence" value="ECO:0007669"/>
    <property type="project" value="EnsemblFungi"/>
</dbReference>
<evidence type="ECO:0000256" key="7">
    <source>
        <dbReference type="ARBA" id="ARBA00044229"/>
    </source>
</evidence>
<dbReference type="PANTHER" id="PTHR45989:SF1">
    <property type="entry name" value="TRANSLATION INITIATION FACTOR EIF-2B SUBUNIT GAMMA"/>
    <property type="match status" value="1"/>
</dbReference>
<keyword evidence="3" id="KW-0963">Cytoplasm</keyword>
<comment type="subunit">
    <text evidence="8">Component of the translation initiation factor 2B (eIF2B) complex which is a heterodecamer of two sets of five different subunits: alpha, beta, gamma, delta and epsilon. Subunits alpha, beta and delta comprise a regulatory subcomplex and subunits epsilon and gamma comprise a catalytic subcomplex. Within the complex, the hexameric regulatory complex resides at the center, with the two heterodimeric catalytic subcomplexes bound on opposite sides.</text>
</comment>
<keyword evidence="13" id="KW-1185">Reference proteome</keyword>
<feature type="domain" description="EIF2B subunit epsilon/gamma LbH" evidence="11">
    <location>
        <begin position="317"/>
        <end position="396"/>
    </location>
</feature>
<dbReference type="InterPro" id="IPR056764">
    <property type="entry name" value="LbH_EIF2B3/5"/>
</dbReference>
<dbReference type="InterPro" id="IPR051960">
    <property type="entry name" value="eIF2B_gamma"/>
</dbReference>
<dbReference type="Gene3D" id="2.160.10.10">
    <property type="entry name" value="Hexapeptide repeat proteins"/>
    <property type="match status" value="1"/>
</dbReference>
<dbReference type="Pfam" id="PF12804">
    <property type="entry name" value="NTP_transf_3"/>
    <property type="match status" value="1"/>
</dbReference>
<dbReference type="InterPro" id="IPR025877">
    <property type="entry name" value="MobA-like_NTP_Trfase"/>
</dbReference>
<gene>
    <name evidence="12" type="ORF">PGUG_03826</name>
</gene>
<dbReference type="VEuPathDB" id="FungiDB:PGUG_03826"/>
<dbReference type="AlphaFoldDB" id="A5DKM5"/>
<proteinExistence type="inferred from homology"/>
<keyword evidence="4" id="KW-0396">Initiation factor</keyword>
<dbReference type="Gene3D" id="3.90.550.10">
    <property type="entry name" value="Spore Coat Polysaccharide Biosynthesis Protein SpsA, Chain A"/>
    <property type="match status" value="1"/>
</dbReference>
<dbReference type="RefSeq" id="XP_001484445.2">
    <property type="nucleotide sequence ID" value="XM_001484395.1"/>
</dbReference>
<dbReference type="GO" id="GO:0002183">
    <property type="term" value="P:cytoplasmic translational initiation"/>
    <property type="evidence" value="ECO:0007669"/>
    <property type="project" value="TreeGrafter"/>
</dbReference>
<evidence type="ECO:0000256" key="9">
    <source>
        <dbReference type="SAM" id="MobiDB-lite"/>
    </source>
</evidence>
<dbReference type="OMA" id="IRTQMCW"/>
<protein>
    <recommendedName>
        <fullName evidence="6">Translation initiation factor eIF2B subunit gamma</fullName>
    </recommendedName>
    <alternativeName>
        <fullName evidence="7">eIF2B GDP-GTP exchange factor subunit gamma</fullName>
    </alternativeName>
</protein>
<keyword evidence="5" id="KW-0648">Protein biosynthesis</keyword>
<dbReference type="PANTHER" id="PTHR45989">
    <property type="entry name" value="TRANSLATION INITIATION FACTOR EIF-2B SUBUNIT GAMMA"/>
    <property type="match status" value="1"/>
</dbReference>
<dbReference type="Proteomes" id="UP000001997">
    <property type="component" value="Unassembled WGS sequence"/>
</dbReference>
<dbReference type="GeneID" id="5126277"/>
<dbReference type="OrthoDB" id="10250549at2759"/>
<name>A5DKM5_PICGU</name>
<dbReference type="FunCoup" id="A5DKM5">
    <property type="interactions" value="527"/>
</dbReference>
<evidence type="ECO:0000256" key="1">
    <source>
        <dbReference type="ARBA" id="ARBA00004514"/>
    </source>
</evidence>